<evidence type="ECO:0000256" key="1">
    <source>
        <dbReference type="SAM" id="MobiDB-lite"/>
    </source>
</evidence>
<protein>
    <submittedName>
        <fullName evidence="2">Uncharacterized protein</fullName>
    </submittedName>
</protein>
<accession>A0AAV2P0N0</accession>
<gene>
    <name evidence="2" type="ORF">LPLAT_LOCUS11525</name>
</gene>
<keyword evidence="3" id="KW-1185">Reference proteome</keyword>
<sequence>MTFAGSAPSSRAMKAAAALLDEWNRRRRAGSGRRSIAAAVVRSRRRYCSHHPKPIIIRASPSGATFPPLRTLGRTPLSQRRSAERVRVGSSRGGDGGRDGWTVVESDTNGTSPTVPHQEHDGALASGAKAFSKAVGERATRRYRL</sequence>
<name>A0AAV2P0N0_9HYME</name>
<organism evidence="2 3">
    <name type="scientific">Lasius platythorax</name>
    <dbReference type="NCBI Taxonomy" id="488582"/>
    <lineage>
        <taxon>Eukaryota</taxon>
        <taxon>Metazoa</taxon>
        <taxon>Ecdysozoa</taxon>
        <taxon>Arthropoda</taxon>
        <taxon>Hexapoda</taxon>
        <taxon>Insecta</taxon>
        <taxon>Pterygota</taxon>
        <taxon>Neoptera</taxon>
        <taxon>Endopterygota</taxon>
        <taxon>Hymenoptera</taxon>
        <taxon>Apocrita</taxon>
        <taxon>Aculeata</taxon>
        <taxon>Formicoidea</taxon>
        <taxon>Formicidae</taxon>
        <taxon>Formicinae</taxon>
        <taxon>Lasius</taxon>
        <taxon>Lasius</taxon>
    </lineage>
</organism>
<feature type="region of interest" description="Disordered" evidence="1">
    <location>
        <begin position="52"/>
        <end position="145"/>
    </location>
</feature>
<proteinExistence type="predicted"/>
<evidence type="ECO:0000313" key="2">
    <source>
        <dbReference type="EMBL" id="CAL1686168.1"/>
    </source>
</evidence>
<dbReference type="AlphaFoldDB" id="A0AAV2P0N0"/>
<feature type="compositionally biased region" description="Basic and acidic residues" evidence="1">
    <location>
        <begin position="135"/>
        <end position="145"/>
    </location>
</feature>
<dbReference type="EMBL" id="OZ034829">
    <property type="protein sequence ID" value="CAL1686168.1"/>
    <property type="molecule type" value="Genomic_DNA"/>
</dbReference>
<evidence type="ECO:0000313" key="3">
    <source>
        <dbReference type="Proteomes" id="UP001497644"/>
    </source>
</evidence>
<dbReference type="Proteomes" id="UP001497644">
    <property type="component" value="Chromosome 6"/>
</dbReference>
<reference evidence="2" key="1">
    <citation type="submission" date="2024-04" db="EMBL/GenBank/DDBJ databases">
        <authorList>
            <consortium name="Molecular Ecology Group"/>
        </authorList>
    </citation>
    <scope>NUCLEOTIDE SEQUENCE</scope>
</reference>
<feature type="compositionally biased region" description="Polar residues" evidence="1">
    <location>
        <begin position="105"/>
        <end position="115"/>
    </location>
</feature>